<evidence type="ECO:0000256" key="1">
    <source>
        <dbReference type="ARBA" id="ARBA00007174"/>
    </source>
</evidence>
<dbReference type="SUPFAM" id="SSF51316">
    <property type="entry name" value="Mss4-like"/>
    <property type="match status" value="1"/>
</dbReference>
<dbReference type="GO" id="GO:0046872">
    <property type="term" value="F:metal ion binding"/>
    <property type="evidence" value="ECO:0007669"/>
    <property type="project" value="UniProtKB-KW"/>
</dbReference>
<comment type="function">
    <text evidence="6">Methionine-sulfoxide reductase that specifically reduces methionine (R)-sulfoxide back to methionine. While in many cases methionine oxidation is the result of random oxidation following oxidative stress, methionine oxidation is also a post-translational modification that takes place on specific residues.</text>
</comment>
<dbReference type="Gene3D" id="2.170.150.20">
    <property type="entry name" value="Peptide methionine sulfoxide reductase"/>
    <property type="match status" value="1"/>
</dbReference>
<proteinExistence type="inferred from homology"/>
<evidence type="ECO:0000256" key="5">
    <source>
        <dbReference type="ARBA" id="ARBA00048488"/>
    </source>
</evidence>
<organism evidence="8">
    <name type="scientific">Arion vulgaris</name>
    <dbReference type="NCBI Taxonomy" id="1028688"/>
    <lineage>
        <taxon>Eukaryota</taxon>
        <taxon>Metazoa</taxon>
        <taxon>Spiralia</taxon>
        <taxon>Lophotrochozoa</taxon>
        <taxon>Mollusca</taxon>
        <taxon>Gastropoda</taxon>
        <taxon>Heterobranchia</taxon>
        <taxon>Euthyneura</taxon>
        <taxon>Panpulmonata</taxon>
        <taxon>Eupulmonata</taxon>
        <taxon>Stylommatophora</taxon>
        <taxon>Helicina</taxon>
        <taxon>Arionoidea</taxon>
        <taxon>Arionidae</taxon>
        <taxon>Arion</taxon>
    </lineage>
</organism>
<dbReference type="PANTHER" id="PTHR10173">
    <property type="entry name" value="METHIONINE SULFOXIDE REDUCTASE"/>
    <property type="match status" value="1"/>
</dbReference>
<dbReference type="GO" id="GO:0006979">
    <property type="term" value="P:response to oxidative stress"/>
    <property type="evidence" value="ECO:0007669"/>
    <property type="project" value="InterPro"/>
</dbReference>
<name>A0A0B6Z8Q4_9EUPU</name>
<dbReference type="PANTHER" id="PTHR10173:SF52">
    <property type="entry name" value="METHIONINE-R-SULFOXIDE REDUCTASE B1"/>
    <property type="match status" value="1"/>
</dbReference>
<protein>
    <recommendedName>
        <fullName evidence="6">Peptide-methionine (R)-S-oxide reductase</fullName>
        <ecNumber evidence="6">1.8.4.12</ecNumber>
    </recommendedName>
</protein>
<keyword evidence="4 6" id="KW-0560">Oxidoreductase</keyword>
<comment type="similarity">
    <text evidence="1 6">Belongs to the MsrB Met sulfoxide reductase family.</text>
</comment>
<keyword evidence="3 6" id="KW-0862">Zinc</keyword>
<dbReference type="InterPro" id="IPR002579">
    <property type="entry name" value="Met_Sox_Rdtase_MsrB_dom"/>
</dbReference>
<evidence type="ECO:0000256" key="2">
    <source>
        <dbReference type="ARBA" id="ARBA00022723"/>
    </source>
</evidence>
<evidence type="ECO:0000256" key="6">
    <source>
        <dbReference type="RuleBase" id="RU365044"/>
    </source>
</evidence>
<feature type="domain" description="MsrB" evidence="7">
    <location>
        <begin position="82"/>
        <end position="210"/>
    </location>
</feature>
<dbReference type="EMBL" id="HACG01017225">
    <property type="protein sequence ID" value="CEK64090.1"/>
    <property type="molecule type" value="Transcribed_RNA"/>
</dbReference>
<gene>
    <name evidence="8" type="primary">ORF50578</name>
</gene>
<keyword evidence="2 6" id="KW-0479">Metal-binding</keyword>
<dbReference type="InterPro" id="IPR028427">
    <property type="entry name" value="Met_Sox_Rdtase_MsrB"/>
</dbReference>
<evidence type="ECO:0000313" key="8">
    <source>
        <dbReference type="EMBL" id="CEK64090.1"/>
    </source>
</evidence>
<dbReference type="AlphaFoldDB" id="A0A0B6Z8Q4"/>
<comment type="cofactor">
    <cofactor evidence="6">
        <name>Zn(2+)</name>
        <dbReference type="ChEBI" id="CHEBI:29105"/>
    </cofactor>
    <text evidence="6">Binds 1 zinc ion per subunit.</text>
</comment>
<evidence type="ECO:0000256" key="4">
    <source>
        <dbReference type="ARBA" id="ARBA00023002"/>
    </source>
</evidence>
<dbReference type="Pfam" id="PF01641">
    <property type="entry name" value="SelR"/>
    <property type="match status" value="1"/>
</dbReference>
<dbReference type="GO" id="GO:0030091">
    <property type="term" value="P:protein repair"/>
    <property type="evidence" value="ECO:0007669"/>
    <property type="project" value="InterPro"/>
</dbReference>
<sequence>MQRHASIISTITRNLINLYSASGSIQKVGLRPKFIHRVNIRVSSVRGTAAAAYSTFRKMGDTQSGLSSTEAIDRPGKIKLTDEEWKAKLLPKEYRVTRKHGTEQAWTGELLENKDKGKYVCTCCGTELFISSTKYESGSGWPSFYDVLKDKDMAELPAVDIIKDESQGMVRTEVKCGKCDAHLGHVFNDGPDPTGLRYCINSVCLKFKPEDKNKTGNNNQS</sequence>
<dbReference type="EC" id="1.8.4.12" evidence="6"/>
<reference evidence="8" key="1">
    <citation type="submission" date="2014-12" db="EMBL/GenBank/DDBJ databases">
        <title>Insight into the proteome of Arion vulgaris.</title>
        <authorList>
            <person name="Aradska J."/>
            <person name="Bulat T."/>
            <person name="Smidak R."/>
            <person name="Sarate P."/>
            <person name="Gangsoo J."/>
            <person name="Sialana F."/>
            <person name="Bilban M."/>
            <person name="Lubec G."/>
        </authorList>
    </citation>
    <scope>NUCLEOTIDE SEQUENCE</scope>
    <source>
        <tissue evidence="8">Skin</tissue>
    </source>
</reference>
<comment type="catalytic activity">
    <reaction evidence="5 6">
        <text>L-methionyl-[protein] + [thioredoxin]-disulfide + H2O = L-methionyl-(R)-S-oxide-[protein] + [thioredoxin]-dithiol</text>
        <dbReference type="Rhea" id="RHEA:24164"/>
        <dbReference type="Rhea" id="RHEA-COMP:10698"/>
        <dbReference type="Rhea" id="RHEA-COMP:10700"/>
        <dbReference type="Rhea" id="RHEA-COMP:12313"/>
        <dbReference type="Rhea" id="RHEA-COMP:12314"/>
        <dbReference type="ChEBI" id="CHEBI:15377"/>
        <dbReference type="ChEBI" id="CHEBI:16044"/>
        <dbReference type="ChEBI" id="CHEBI:29950"/>
        <dbReference type="ChEBI" id="CHEBI:45764"/>
        <dbReference type="ChEBI" id="CHEBI:50058"/>
        <dbReference type="EC" id="1.8.4.12"/>
    </reaction>
</comment>
<accession>A0A0B6Z8Q4</accession>
<dbReference type="GO" id="GO:0033743">
    <property type="term" value="F:peptide-methionine (R)-S-oxide reductase activity"/>
    <property type="evidence" value="ECO:0007669"/>
    <property type="project" value="UniProtKB-EC"/>
</dbReference>
<dbReference type="NCBIfam" id="TIGR00357">
    <property type="entry name" value="peptide-methionine (R)-S-oxide reductase MsrB"/>
    <property type="match status" value="1"/>
</dbReference>
<dbReference type="InterPro" id="IPR011057">
    <property type="entry name" value="Mss4-like_sf"/>
</dbReference>
<dbReference type="PROSITE" id="PS51790">
    <property type="entry name" value="MSRB"/>
    <property type="match status" value="1"/>
</dbReference>
<evidence type="ECO:0000256" key="3">
    <source>
        <dbReference type="ARBA" id="ARBA00022833"/>
    </source>
</evidence>
<dbReference type="FunFam" id="2.170.150.20:FF:000001">
    <property type="entry name" value="Peptide methionine sulfoxide reductase MsrB"/>
    <property type="match status" value="1"/>
</dbReference>
<dbReference type="GO" id="GO:0005737">
    <property type="term" value="C:cytoplasm"/>
    <property type="evidence" value="ECO:0007669"/>
    <property type="project" value="TreeGrafter"/>
</dbReference>
<evidence type="ECO:0000259" key="7">
    <source>
        <dbReference type="PROSITE" id="PS51790"/>
    </source>
</evidence>